<dbReference type="InterPro" id="IPR022041">
    <property type="entry name" value="Methyltransf_FA"/>
</dbReference>
<feature type="domain" description="Farnesoic acid O-methyl transferase" evidence="1">
    <location>
        <begin position="58"/>
        <end position="180"/>
    </location>
</feature>
<proteinExistence type="predicted"/>
<name>A0A8B6BGE1_MYTGA</name>
<gene>
    <name evidence="2" type="ORF">MGAL_10B078009</name>
</gene>
<dbReference type="AlphaFoldDB" id="A0A8B6BGE1"/>
<dbReference type="EMBL" id="UYJE01000054">
    <property type="protein sequence ID" value="VDH89713.1"/>
    <property type="molecule type" value="Genomic_DNA"/>
</dbReference>
<reference evidence="2" key="1">
    <citation type="submission" date="2018-11" db="EMBL/GenBank/DDBJ databases">
        <authorList>
            <person name="Alioto T."/>
            <person name="Alioto T."/>
        </authorList>
    </citation>
    <scope>NUCLEOTIDE SEQUENCE</scope>
</reference>
<accession>A0A8B6BGE1</accession>
<dbReference type="Pfam" id="PF12248">
    <property type="entry name" value="Methyltransf_FA"/>
    <property type="match status" value="1"/>
</dbReference>
<dbReference type="PANTHER" id="PTHR36695:SF12">
    <property type="entry name" value="AGAP008648-PA"/>
    <property type="match status" value="1"/>
</dbReference>
<keyword evidence="3" id="KW-1185">Reference proteome</keyword>
<dbReference type="Proteomes" id="UP000596742">
    <property type="component" value="Unassembled WGS sequence"/>
</dbReference>
<evidence type="ECO:0000313" key="3">
    <source>
        <dbReference type="Proteomes" id="UP000596742"/>
    </source>
</evidence>
<sequence>MVVNWISSNGLITLFKETTSGLVRVIEWTDPDILPINGLGIMTGWGATGIWTMEYSQKQFFRFEIEACHDAFILLSASIDLKSQDFYEICIGGSSNQITSLRRKYNDFNQLMISTPNILGCTEKSTFEIRWTLDGTIHLVKETVVGTETIIDWTDSIPLLIQGVGIMTGWGSDGIWIIESSSFTVGQYCGVSSIYGSTNILSTSIQRSRIICLFKCSPKSACLGVNFNVETKECELLSGGQVIDKSIRTGWLFYTTC</sequence>
<organism evidence="2 3">
    <name type="scientific">Mytilus galloprovincialis</name>
    <name type="common">Mediterranean mussel</name>
    <dbReference type="NCBI Taxonomy" id="29158"/>
    <lineage>
        <taxon>Eukaryota</taxon>
        <taxon>Metazoa</taxon>
        <taxon>Spiralia</taxon>
        <taxon>Lophotrochozoa</taxon>
        <taxon>Mollusca</taxon>
        <taxon>Bivalvia</taxon>
        <taxon>Autobranchia</taxon>
        <taxon>Pteriomorphia</taxon>
        <taxon>Mytilida</taxon>
        <taxon>Mytiloidea</taxon>
        <taxon>Mytilidae</taxon>
        <taxon>Mytilinae</taxon>
        <taxon>Mytilus</taxon>
    </lineage>
</organism>
<evidence type="ECO:0000313" key="2">
    <source>
        <dbReference type="EMBL" id="VDH89713.1"/>
    </source>
</evidence>
<dbReference type="OrthoDB" id="2142040at2759"/>
<evidence type="ECO:0000259" key="1">
    <source>
        <dbReference type="Pfam" id="PF12248"/>
    </source>
</evidence>
<protein>
    <recommendedName>
        <fullName evidence="1">Farnesoic acid O-methyl transferase domain-containing protein</fullName>
    </recommendedName>
</protein>
<dbReference type="PANTHER" id="PTHR36695">
    <property type="entry name" value="AGAP008648-PA"/>
    <property type="match status" value="1"/>
</dbReference>
<comment type="caution">
    <text evidence="2">The sequence shown here is derived from an EMBL/GenBank/DDBJ whole genome shotgun (WGS) entry which is preliminary data.</text>
</comment>